<organism evidence="1 2">
    <name type="scientific">Phaseolus vulgaris</name>
    <name type="common">Kidney bean</name>
    <name type="synonym">French bean</name>
    <dbReference type="NCBI Taxonomy" id="3885"/>
    <lineage>
        <taxon>Eukaryota</taxon>
        <taxon>Viridiplantae</taxon>
        <taxon>Streptophyta</taxon>
        <taxon>Embryophyta</taxon>
        <taxon>Tracheophyta</taxon>
        <taxon>Spermatophyta</taxon>
        <taxon>Magnoliopsida</taxon>
        <taxon>eudicotyledons</taxon>
        <taxon>Gunneridae</taxon>
        <taxon>Pentapetalae</taxon>
        <taxon>rosids</taxon>
        <taxon>fabids</taxon>
        <taxon>Fabales</taxon>
        <taxon>Fabaceae</taxon>
        <taxon>Papilionoideae</taxon>
        <taxon>50 kb inversion clade</taxon>
        <taxon>NPAAA clade</taxon>
        <taxon>indigoferoid/millettioid clade</taxon>
        <taxon>Phaseoleae</taxon>
        <taxon>Phaseolus</taxon>
    </lineage>
</organism>
<dbReference type="Gramene" id="ESW05340">
    <property type="protein sequence ID" value="ESW05340"/>
    <property type="gene ID" value="PHAVU_011G1716000g"/>
</dbReference>
<dbReference type="EMBL" id="CM002298">
    <property type="protein sequence ID" value="ESW05340.1"/>
    <property type="molecule type" value="Genomic_DNA"/>
</dbReference>
<dbReference type="Gramene" id="ESW05339">
    <property type="protein sequence ID" value="ESW05339"/>
    <property type="gene ID" value="PHAVU_011G1716000g"/>
</dbReference>
<name>V7AIG4_PHAVU</name>
<keyword evidence="2" id="KW-1185">Reference proteome</keyword>
<proteinExistence type="predicted"/>
<evidence type="ECO:0000313" key="2">
    <source>
        <dbReference type="Proteomes" id="UP000000226"/>
    </source>
</evidence>
<dbReference type="AlphaFoldDB" id="V7AIG4"/>
<gene>
    <name evidence="1" type="ORF">PHAVU_011G1716000g</name>
</gene>
<dbReference type="Proteomes" id="UP000000226">
    <property type="component" value="Chromosome 11"/>
</dbReference>
<protein>
    <submittedName>
        <fullName evidence="1">Uncharacterized protein</fullName>
    </submittedName>
</protein>
<sequence>MGFYSYLKHQVDIMVQWSFAQGVAFFVFFICLVNVAQVQAAEATTDPS</sequence>
<feature type="non-terminal residue" evidence="1">
    <location>
        <position position="48"/>
    </location>
</feature>
<evidence type="ECO:0000313" key="1">
    <source>
        <dbReference type="EMBL" id="ESW05339.1"/>
    </source>
</evidence>
<accession>V7AIG4</accession>
<reference evidence="2" key="2">
    <citation type="journal article" date="2014" name="Nat. Genet.">
        <title>A reference genome for common bean and genome-wide analysis of dual domestications.</title>
        <authorList>
            <person name="Schmutz J."/>
            <person name="McClean P.E."/>
            <person name="Mamidi S."/>
            <person name="Wu G.A."/>
            <person name="Cannon S.B."/>
            <person name="Grimwood J."/>
            <person name="Jenkins J."/>
            <person name="Shu S."/>
            <person name="Song Q."/>
            <person name="Chavarro C."/>
            <person name="Torres-Torres M."/>
            <person name="Geffroy V."/>
            <person name="Moghaddam S.M."/>
            <person name="Gao D."/>
            <person name="Abernathy B."/>
            <person name="Barry K."/>
            <person name="Blair M."/>
            <person name="Brick M.A."/>
            <person name="Chovatia M."/>
            <person name="Gepts P."/>
            <person name="Goodstein D.M."/>
            <person name="Gonzales M."/>
            <person name="Hellsten U."/>
            <person name="Hyten D.L."/>
            <person name="Jia G."/>
            <person name="Kelly J.D."/>
            <person name="Kudrna D."/>
            <person name="Lee R."/>
            <person name="Richard M.M."/>
            <person name="Miklas P.N."/>
            <person name="Osorno J.M."/>
            <person name="Rodrigues J."/>
            <person name="Thareau V."/>
            <person name="Urrea C.A."/>
            <person name="Wang M."/>
            <person name="Yu Y."/>
            <person name="Zhang M."/>
            <person name="Wing R.A."/>
            <person name="Cregan P.B."/>
            <person name="Rokhsar D.S."/>
            <person name="Jackson S.A."/>
        </authorList>
    </citation>
    <scope>NUCLEOTIDE SEQUENCE [LARGE SCALE GENOMIC DNA]</scope>
    <source>
        <strain evidence="2">cv. G19833</strain>
    </source>
</reference>
<reference evidence="1" key="1">
    <citation type="submission" date="2013-04" db="EMBL/GenBank/DDBJ databases">
        <authorList>
            <person name="Schmutz J."/>
            <person name="McClean P."/>
            <person name="Shu S."/>
            <person name="Cregan P."/>
            <person name="Rokhsar D."/>
            <person name="Jackson S."/>
        </authorList>
    </citation>
    <scope>NUCLEOTIDE SEQUENCE</scope>
</reference>
<dbReference type="EMBL" id="CM002298">
    <property type="protein sequence ID" value="ESW05339.1"/>
    <property type="molecule type" value="Genomic_DNA"/>
</dbReference>